<sequence>MQEEIFMKCMEYEQMSRHAESETVGREKMAIDTHLLDCTICRRLYEQCIAEREALQDAVQAPELPASFTADVMAQLEPYPDVVKRPQKETQVRTKRKLKKWMYAAVGGFLALSVAASVSPSFASYLTKSIFNRGNEMIDEGLQMAGERGFVQQGDYHVSDNGITLRVLDIVADPTRIALSYMLEKESGDHLAPDFEPRLDGNKVYITDTNGKKLADISNWTRNDPYGIIGFQLEKNIPEKVIVHFELSRVGGFAGIGAKEGKWNLQIPVDMKKGIEATHSVAVNQQHTTKQGVTINVRKLLFAPSKSQLEIMTSLSESAREQMRKSIEQERRLGLKTEEVGPQDESSYGISYRLIDEGGRVVAGKSGPVHPSREQEKNNIDSTGSHDILGRITWKDSFIPLGEAKRLFFVLDSVDMEEAADFTLEFVPDDIKAKPITAQYQGNTITVKGFTINTEWDMKKAPPFFDDNTHAIVEMEGVQTNETGTFFNWVAIDENGKAYKVMMSGSEDDPDASGNRKFTSTLRIYGMKHKPERLTLKLTRVMKRHTDVNWKADIPLNR</sequence>
<keyword evidence="2" id="KW-1133">Transmembrane helix</keyword>
<protein>
    <recommendedName>
        <fullName evidence="3">DUF4179 domain-containing protein</fullName>
    </recommendedName>
</protein>
<evidence type="ECO:0000256" key="1">
    <source>
        <dbReference type="SAM" id="MobiDB-lite"/>
    </source>
</evidence>
<name>U1YL18_ANEAE</name>
<dbReference type="AlphaFoldDB" id="U1YL18"/>
<comment type="caution">
    <text evidence="4">The sequence shown here is derived from an EMBL/GenBank/DDBJ whole genome shotgun (WGS) entry which is preliminary data.</text>
</comment>
<organism evidence="4 5">
    <name type="scientific">Aneurinibacillus aneurinilyticus ATCC 12856</name>
    <dbReference type="NCBI Taxonomy" id="649747"/>
    <lineage>
        <taxon>Bacteria</taxon>
        <taxon>Bacillati</taxon>
        <taxon>Bacillota</taxon>
        <taxon>Bacilli</taxon>
        <taxon>Bacillales</taxon>
        <taxon>Paenibacillaceae</taxon>
        <taxon>Aneurinibacillus group</taxon>
        <taxon>Aneurinibacillus</taxon>
    </lineage>
</organism>
<dbReference type="InterPro" id="IPR025436">
    <property type="entry name" value="DUF4179"/>
</dbReference>
<dbReference type="STRING" id="649747.HMPREF0083_00384"/>
<evidence type="ECO:0000313" key="5">
    <source>
        <dbReference type="Proteomes" id="UP000016511"/>
    </source>
</evidence>
<keyword evidence="2" id="KW-0812">Transmembrane</keyword>
<reference evidence="4 5" key="1">
    <citation type="submission" date="2013-08" db="EMBL/GenBank/DDBJ databases">
        <authorList>
            <person name="Weinstock G."/>
            <person name="Sodergren E."/>
            <person name="Wylie T."/>
            <person name="Fulton L."/>
            <person name="Fulton R."/>
            <person name="Fronick C."/>
            <person name="O'Laughlin M."/>
            <person name="Godfrey J."/>
            <person name="Miner T."/>
            <person name="Herter B."/>
            <person name="Appelbaum E."/>
            <person name="Cordes M."/>
            <person name="Lek S."/>
            <person name="Wollam A."/>
            <person name="Pepin K.H."/>
            <person name="Palsikar V.B."/>
            <person name="Mitreva M."/>
            <person name="Wilson R.K."/>
        </authorList>
    </citation>
    <scope>NUCLEOTIDE SEQUENCE [LARGE SCALE GENOMIC DNA]</scope>
    <source>
        <strain evidence="4 5">ATCC 12856</strain>
    </source>
</reference>
<evidence type="ECO:0000256" key="2">
    <source>
        <dbReference type="SAM" id="Phobius"/>
    </source>
</evidence>
<keyword evidence="5" id="KW-1185">Reference proteome</keyword>
<dbReference type="Proteomes" id="UP000016511">
    <property type="component" value="Unassembled WGS sequence"/>
</dbReference>
<dbReference type="eggNOG" id="COG5662">
    <property type="taxonomic scope" value="Bacteria"/>
</dbReference>
<evidence type="ECO:0000259" key="3">
    <source>
        <dbReference type="Pfam" id="PF13786"/>
    </source>
</evidence>
<dbReference type="EMBL" id="AWSJ01000037">
    <property type="protein sequence ID" value="ERI11501.1"/>
    <property type="molecule type" value="Genomic_DNA"/>
</dbReference>
<accession>U1YL18</accession>
<feature type="domain" description="DUF4179" evidence="3">
    <location>
        <begin position="94"/>
        <end position="184"/>
    </location>
</feature>
<gene>
    <name evidence="4" type="ORF">HMPREF0083_00384</name>
</gene>
<dbReference type="Pfam" id="PF13786">
    <property type="entry name" value="DUF4179"/>
    <property type="match status" value="1"/>
</dbReference>
<proteinExistence type="predicted"/>
<feature type="region of interest" description="Disordered" evidence="1">
    <location>
        <begin position="365"/>
        <end position="384"/>
    </location>
</feature>
<dbReference type="HOGENOM" id="CLU_035024_0_0_9"/>
<dbReference type="PATRIC" id="fig|649747.3.peg.350"/>
<keyword evidence="2" id="KW-0472">Membrane</keyword>
<dbReference type="Gene3D" id="2.60.40.1630">
    <property type="entry name" value="bacillus anthracis domain"/>
    <property type="match status" value="1"/>
</dbReference>
<evidence type="ECO:0000313" key="4">
    <source>
        <dbReference type="EMBL" id="ERI11501.1"/>
    </source>
</evidence>
<feature type="transmembrane region" description="Helical" evidence="2">
    <location>
        <begin position="101"/>
        <end position="123"/>
    </location>
</feature>